<keyword evidence="4" id="KW-1015">Disulfide bond</keyword>
<dbReference type="InterPro" id="IPR018097">
    <property type="entry name" value="EGF_Ca-bd_CS"/>
</dbReference>
<accession>A0AAU9VQV9</accession>
<dbReference type="SMART" id="SM00179">
    <property type="entry name" value="EGF_CA"/>
    <property type="match status" value="1"/>
</dbReference>
<dbReference type="InterPro" id="IPR049883">
    <property type="entry name" value="NOTCH1_EGF-like"/>
</dbReference>
<dbReference type="PROSITE" id="PS01187">
    <property type="entry name" value="EGF_CA"/>
    <property type="match status" value="1"/>
</dbReference>
<reference evidence="8 9" key="1">
    <citation type="submission" date="2022-05" db="EMBL/GenBank/DDBJ databases">
        <authorList>
            <consortium name="Genoscope - CEA"/>
            <person name="William W."/>
        </authorList>
    </citation>
    <scope>NUCLEOTIDE SEQUENCE [LARGE SCALE GENOMIC DNA]</scope>
</reference>
<dbReference type="InterPro" id="IPR001881">
    <property type="entry name" value="EGF-like_Ca-bd_dom"/>
</dbReference>
<evidence type="ECO:0000256" key="5">
    <source>
        <dbReference type="PROSITE-ProRule" id="PRU00076"/>
    </source>
</evidence>
<evidence type="ECO:0000313" key="8">
    <source>
        <dbReference type="EMBL" id="CAH3036732.1"/>
    </source>
</evidence>
<dbReference type="Pfam" id="PF07645">
    <property type="entry name" value="EGF_CA"/>
    <property type="match status" value="1"/>
</dbReference>
<dbReference type="CDD" id="cd00054">
    <property type="entry name" value="EGF_CA"/>
    <property type="match status" value="1"/>
</dbReference>
<dbReference type="AlphaFoldDB" id="A0AAU9VQV9"/>
<evidence type="ECO:0000313" key="9">
    <source>
        <dbReference type="Proteomes" id="UP001159428"/>
    </source>
</evidence>
<feature type="domain" description="EGF-like" evidence="7">
    <location>
        <begin position="8"/>
        <end position="49"/>
    </location>
</feature>
<keyword evidence="2" id="KW-0732">Signal</keyword>
<evidence type="ECO:0000256" key="2">
    <source>
        <dbReference type="ARBA" id="ARBA00022729"/>
    </source>
</evidence>
<dbReference type="SMART" id="SM00181">
    <property type="entry name" value="EGF"/>
    <property type="match status" value="2"/>
</dbReference>
<dbReference type="Proteomes" id="UP001159428">
    <property type="component" value="Unassembled WGS sequence"/>
</dbReference>
<dbReference type="PROSITE" id="PS00010">
    <property type="entry name" value="ASX_HYDROXYL"/>
    <property type="match status" value="1"/>
</dbReference>
<gene>
    <name evidence="8" type="ORF">PMEA_00017102</name>
</gene>
<organism evidence="8 9">
    <name type="scientific">Pocillopora meandrina</name>
    <dbReference type="NCBI Taxonomy" id="46732"/>
    <lineage>
        <taxon>Eukaryota</taxon>
        <taxon>Metazoa</taxon>
        <taxon>Cnidaria</taxon>
        <taxon>Anthozoa</taxon>
        <taxon>Hexacorallia</taxon>
        <taxon>Scleractinia</taxon>
        <taxon>Astrocoeniina</taxon>
        <taxon>Pocilloporidae</taxon>
        <taxon>Pocillopora</taxon>
    </lineage>
</organism>
<dbReference type="SUPFAM" id="SSF57196">
    <property type="entry name" value="EGF/Laminin"/>
    <property type="match status" value="1"/>
</dbReference>
<keyword evidence="3" id="KW-0677">Repeat</keyword>
<keyword evidence="6" id="KW-0472">Membrane</keyword>
<protein>
    <recommendedName>
        <fullName evidence="7">EGF-like domain-containing protein</fullName>
    </recommendedName>
</protein>
<comment type="caution">
    <text evidence="8">The sequence shown here is derived from an EMBL/GenBank/DDBJ whole genome shotgun (WGS) entry which is preliminary data.</text>
</comment>
<dbReference type="PROSITE" id="PS01186">
    <property type="entry name" value="EGF_2"/>
    <property type="match status" value="1"/>
</dbReference>
<comment type="caution">
    <text evidence="5">Lacks conserved residue(s) required for the propagation of feature annotation.</text>
</comment>
<evidence type="ECO:0000259" key="7">
    <source>
        <dbReference type="PROSITE" id="PS50026"/>
    </source>
</evidence>
<feature type="transmembrane region" description="Helical" evidence="6">
    <location>
        <begin position="97"/>
        <end position="115"/>
    </location>
</feature>
<dbReference type="EMBL" id="CALNXJ010000003">
    <property type="protein sequence ID" value="CAH3036732.1"/>
    <property type="molecule type" value="Genomic_DNA"/>
</dbReference>
<dbReference type="GO" id="GO:0005509">
    <property type="term" value="F:calcium ion binding"/>
    <property type="evidence" value="ECO:0007669"/>
    <property type="project" value="InterPro"/>
</dbReference>
<dbReference type="FunFam" id="2.10.25.10:FF:000038">
    <property type="entry name" value="Fibrillin 2"/>
    <property type="match status" value="1"/>
</dbReference>
<dbReference type="Gene3D" id="2.10.25.10">
    <property type="entry name" value="Laminin"/>
    <property type="match status" value="1"/>
</dbReference>
<dbReference type="PROSITE" id="PS50026">
    <property type="entry name" value="EGF_3"/>
    <property type="match status" value="1"/>
</dbReference>
<dbReference type="InterPro" id="IPR000742">
    <property type="entry name" value="EGF"/>
</dbReference>
<evidence type="ECO:0000256" key="3">
    <source>
        <dbReference type="ARBA" id="ARBA00022737"/>
    </source>
</evidence>
<sequence>MSFLFNIDIDECKENTYDCPKFSRCKNRNGSYDCLCKDGYRKESDGTCSEICFPECEENSYCLRGNCLCRRGFHLGPDLTCQLDLLRSSGVSFHSRVLFLITTLLWSLVLLWLVVFF</sequence>
<keyword evidence="1 5" id="KW-0245">EGF-like domain</keyword>
<evidence type="ECO:0000256" key="6">
    <source>
        <dbReference type="SAM" id="Phobius"/>
    </source>
</evidence>
<keyword evidence="9" id="KW-1185">Reference proteome</keyword>
<name>A0AAU9VQV9_9CNID</name>
<dbReference type="InterPro" id="IPR000152">
    <property type="entry name" value="EGF-type_Asp/Asn_hydroxyl_site"/>
</dbReference>
<evidence type="ECO:0000256" key="4">
    <source>
        <dbReference type="ARBA" id="ARBA00023157"/>
    </source>
</evidence>
<evidence type="ECO:0000256" key="1">
    <source>
        <dbReference type="ARBA" id="ARBA00022536"/>
    </source>
</evidence>
<proteinExistence type="predicted"/>
<keyword evidence="6" id="KW-1133">Transmembrane helix</keyword>
<keyword evidence="6" id="KW-0812">Transmembrane</keyword>